<keyword evidence="5" id="KW-0614">Plasmid</keyword>
<dbReference type="InterPro" id="IPR050155">
    <property type="entry name" value="HAD-like_hydrolase_sf"/>
</dbReference>
<evidence type="ECO:0000256" key="2">
    <source>
        <dbReference type="ARBA" id="ARBA00004818"/>
    </source>
</evidence>
<dbReference type="Gene3D" id="3.40.50.1000">
    <property type="entry name" value="HAD superfamily/HAD-like"/>
    <property type="match status" value="1"/>
</dbReference>
<accession>A0AAE6NW50</accession>
<dbReference type="Proteomes" id="UP000326453">
    <property type="component" value="Plasmid pPAN1"/>
</dbReference>
<comment type="pathway">
    <text evidence="2">Organic acid metabolism; glycolate biosynthesis; glycolate from 2-phosphoglycolate: step 1/1.</text>
</comment>
<dbReference type="AlphaFoldDB" id="A0AAE6NW50"/>
<dbReference type="PRINTS" id="PR00413">
    <property type="entry name" value="HADHALOGNASE"/>
</dbReference>
<comment type="catalytic activity">
    <reaction evidence="1">
        <text>2-phosphoglycolate + H2O = glycolate + phosphate</text>
        <dbReference type="Rhea" id="RHEA:14369"/>
        <dbReference type="ChEBI" id="CHEBI:15377"/>
        <dbReference type="ChEBI" id="CHEBI:29805"/>
        <dbReference type="ChEBI" id="CHEBI:43474"/>
        <dbReference type="ChEBI" id="CHEBI:58033"/>
        <dbReference type="EC" id="3.1.3.18"/>
    </reaction>
</comment>
<evidence type="ECO:0000313" key="8">
    <source>
        <dbReference type="Proteomes" id="UP000326453"/>
    </source>
</evidence>
<gene>
    <name evidence="6" type="ORF">BDE18_4340</name>
    <name evidence="5" type="ORF">ESD82_07595</name>
</gene>
<reference evidence="5 8" key="2">
    <citation type="submission" date="2019-01" db="EMBL/GenBank/DDBJ databases">
        <title>Complete Genome Sequence and Annotation of the Paracoccus pantotrophus type strain DSM 2944.</title>
        <authorList>
            <person name="Bockwoldt J.A."/>
            <person name="Zimmermann M."/>
            <person name="Tiso T."/>
            <person name="Blank L.M."/>
        </authorList>
    </citation>
    <scope>NUCLEOTIDE SEQUENCE [LARGE SCALE GENOMIC DNA]</scope>
    <source>
        <strain evidence="5 8">DSM 2944</strain>
        <plasmid evidence="8">ppan1</plasmid>
        <plasmid evidence="5">pPAN1</plasmid>
    </source>
</reference>
<dbReference type="SUPFAM" id="SSF56784">
    <property type="entry name" value="HAD-like"/>
    <property type="match status" value="1"/>
</dbReference>
<dbReference type="GO" id="GO:0006281">
    <property type="term" value="P:DNA repair"/>
    <property type="evidence" value="ECO:0007669"/>
    <property type="project" value="TreeGrafter"/>
</dbReference>
<dbReference type="PANTHER" id="PTHR43434">
    <property type="entry name" value="PHOSPHOGLYCOLATE PHOSPHATASE"/>
    <property type="match status" value="1"/>
</dbReference>
<evidence type="ECO:0000313" key="5">
    <source>
        <dbReference type="EMBL" id="QFG36097.1"/>
    </source>
</evidence>
<geneLocation type="plasmid" evidence="5">
    <name>pPAN1</name>
</geneLocation>
<dbReference type="EMBL" id="CP044424">
    <property type="protein sequence ID" value="QFG36097.1"/>
    <property type="molecule type" value="Genomic_DNA"/>
</dbReference>
<evidence type="ECO:0000256" key="1">
    <source>
        <dbReference type="ARBA" id="ARBA00000830"/>
    </source>
</evidence>
<dbReference type="Pfam" id="PF13419">
    <property type="entry name" value="HAD_2"/>
    <property type="match status" value="1"/>
</dbReference>
<dbReference type="GO" id="GO:0008967">
    <property type="term" value="F:phosphoglycolate phosphatase activity"/>
    <property type="evidence" value="ECO:0007669"/>
    <property type="project" value="UniProtKB-EC"/>
</dbReference>
<dbReference type="Gene3D" id="1.10.150.240">
    <property type="entry name" value="Putative phosphatase, domain 2"/>
    <property type="match status" value="1"/>
</dbReference>
<dbReference type="NCBIfam" id="TIGR01549">
    <property type="entry name" value="HAD-SF-IA-v1"/>
    <property type="match status" value="1"/>
</dbReference>
<reference evidence="6 7" key="1">
    <citation type="submission" date="2018-10" db="EMBL/GenBank/DDBJ databases">
        <title>Genomic Encyclopedia of Archaeal and Bacterial Type Strains, Phase II (KMG-II): from individual species to whole genera.</title>
        <authorList>
            <person name="Goeker M."/>
        </authorList>
    </citation>
    <scope>NUCLEOTIDE SEQUENCE [LARGE SCALE GENOMIC DNA]</scope>
    <source>
        <strain evidence="7">ATCC 35512 / DSM 2944 / CIP 106514 / LMD 82.5 / NBRC 102493 / NCCB 82005 / GB17</strain>
        <strain evidence="6">DSM 2944</strain>
    </source>
</reference>
<dbReference type="InterPro" id="IPR006439">
    <property type="entry name" value="HAD-SF_hydro_IA"/>
</dbReference>
<geneLocation type="plasmid" evidence="8">
    <name>ppan1</name>
</geneLocation>
<evidence type="ECO:0000313" key="7">
    <source>
        <dbReference type="Proteomes" id="UP000273626"/>
    </source>
</evidence>
<proteinExistence type="inferred from homology"/>
<dbReference type="EMBL" id="RBLI01000004">
    <property type="protein sequence ID" value="RKS42634.1"/>
    <property type="molecule type" value="Genomic_DNA"/>
</dbReference>
<dbReference type="InterPro" id="IPR041492">
    <property type="entry name" value="HAD_2"/>
</dbReference>
<dbReference type="InterPro" id="IPR023214">
    <property type="entry name" value="HAD_sf"/>
</dbReference>
<protein>
    <recommendedName>
        <fullName evidence="4">phosphoglycolate phosphatase</fullName>
        <ecNumber evidence="4">3.1.3.18</ecNumber>
    </recommendedName>
</protein>
<keyword evidence="5" id="KW-0378">Hydrolase</keyword>
<dbReference type="GO" id="GO:0005829">
    <property type="term" value="C:cytosol"/>
    <property type="evidence" value="ECO:0007669"/>
    <property type="project" value="TreeGrafter"/>
</dbReference>
<dbReference type="SFLD" id="SFLDG01129">
    <property type="entry name" value="C1.5:_HAD__Beta-PGM__Phosphata"/>
    <property type="match status" value="1"/>
</dbReference>
<dbReference type="GeneID" id="51370425"/>
<keyword evidence="7" id="KW-1185">Reference proteome</keyword>
<dbReference type="SFLD" id="SFLDS00003">
    <property type="entry name" value="Haloacid_Dehalogenase"/>
    <property type="match status" value="1"/>
</dbReference>
<evidence type="ECO:0000313" key="6">
    <source>
        <dbReference type="EMBL" id="RKS42634.1"/>
    </source>
</evidence>
<comment type="similarity">
    <text evidence="3">Belongs to the HAD-like hydrolase superfamily. CbbY/CbbZ/Gph/YieH family.</text>
</comment>
<dbReference type="Proteomes" id="UP000273626">
    <property type="component" value="Unassembled WGS sequence"/>
</dbReference>
<dbReference type="PANTHER" id="PTHR43434:SF1">
    <property type="entry name" value="PHOSPHOGLYCOLATE PHOSPHATASE"/>
    <property type="match status" value="1"/>
</dbReference>
<organism evidence="5 8">
    <name type="scientific">Paracoccus pantotrophus</name>
    <name type="common">Thiosphaera pantotropha</name>
    <dbReference type="NCBI Taxonomy" id="82367"/>
    <lineage>
        <taxon>Bacteria</taxon>
        <taxon>Pseudomonadati</taxon>
        <taxon>Pseudomonadota</taxon>
        <taxon>Alphaproteobacteria</taxon>
        <taxon>Rhodobacterales</taxon>
        <taxon>Paracoccaceae</taxon>
        <taxon>Paracoccus</taxon>
    </lineage>
</organism>
<dbReference type="KEGG" id="ppan:ESD82_07595"/>
<dbReference type="RefSeq" id="WP_147429478.1">
    <property type="nucleotide sequence ID" value="NZ_CP044424.1"/>
</dbReference>
<dbReference type="EC" id="3.1.3.18" evidence="4"/>
<evidence type="ECO:0000256" key="4">
    <source>
        <dbReference type="ARBA" id="ARBA00013078"/>
    </source>
</evidence>
<dbReference type="InterPro" id="IPR023198">
    <property type="entry name" value="PGP-like_dom2"/>
</dbReference>
<evidence type="ECO:0000256" key="3">
    <source>
        <dbReference type="ARBA" id="ARBA00006171"/>
    </source>
</evidence>
<name>A0AAE6NW50_PARPN</name>
<sequence length="223" mass="23701">MSAYSAFIFDLDGTLIDSAPDIAAALNVGFRGNGWPQLDPRYVEQFIGNGPRRLITDILDDQGIPYDDAAVEHAFQGYLHAYLDDPAGRTRFFDHVPEDLAALRAAGLRLGICTNKNHAVTGKVLEQLGLAHLFDAAVGADAVPACKPDARHLMAVAEAMELQPGTWAYVGDTPVDQATAKAAAVPFYAVPWGGGAGVEVAAGHRLTRLADLLQHERKATAAG</sequence>
<dbReference type="InterPro" id="IPR036412">
    <property type="entry name" value="HAD-like_sf"/>
</dbReference>